<dbReference type="InterPro" id="IPR011701">
    <property type="entry name" value="MFS"/>
</dbReference>
<dbReference type="InterPro" id="IPR020846">
    <property type="entry name" value="MFS_dom"/>
</dbReference>
<evidence type="ECO:0000256" key="4">
    <source>
        <dbReference type="ARBA" id="ARBA00022989"/>
    </source>
</evidence>
<name>A0ABW3PNK5_9LACO</name>
<evidence type="ECO:0000259" key="7">
    <source>
        <dbReference type="PROSITE" id="PS50850"/>
    </source>
</evidence>
<feature type="transmembrane region" description="Helical" evidence="6">
    <location>
        <begin position="81"/>
        <end position="100"/>
    </location>
</feature>
<evidence type="ECO:0000256" key="3">
    <source>
        <dbReference type="ARBA" id="ARBA00022692"/>
    </source>
</evidence>
<feature type="transmembrane region" description="Helical" evidence="6">
    <location>
        <begin position="363"/>
        <end position="388"/>
    </location>
</feature>
<protein>
    <submittedName>
        <fullName evidence="8">MFS transporter</fullName>
    </submittedName>
</protein>
<organism evidence="8 9">
    <name type="scientific">Lentilactobacillus raoultii</name>
    <dbReference type="NCBI Taxonomy" id="1987503"/>
    <lineage>
        <taxon>Bacteria</taxon>
        <taxon>Bacillati</taxon>
        <taxon>Bacillota</taxon>
        <taxon>Bacilli</taxon>
        <taxon>Lactobacillales</taxon>
        <taxon>Lactobacillaceae</taxon>
        <taxon>Lentilactobacillus</taxon>
    </lineage>
</organism>
<dbReference type="Gene3D" id="1.20.1720.10">
    <property type="entry name" value="Multidrug resistance protein D"/>
    <property type="match status" value="1"/>
</dbReference>
<sequence length="460" mass="49485">MEQEVQSAKAKSMTLLFILSLGFVMAVLDTTGVVLAVPEIKKFLVVSISDSIWIINAYTLALGTFLLVAGNLANKFGARKMLVTGMSLFIVSSLGCSLAGNIELLILLRFVQGFGASLFMPASMAILYQSFSATGKLPKMLGIWTTIISVATGTGSFVGGTLIQYFGWRSVFLINVPIGIVTVGYVLMTVDRDQLTTNVKIDLVSNLLLVLTISSLVIFLVEGNQFGYTGWRILSFLIATILFGILFVIKVKRSSAPIIPKRLLMKPEFTATNIVGFLTNVSLYGIVLVLGLYYQMALHLSSMIAGLLILPGMTVLIIGNLFYTKYANTIGSKKLAVYATLVTLLGAISMFIISFLAQPVPAWIIIINFAIMSIGIGVVVPASTTLLMQASGKQYSSIAGATLNANKQIGGLFGTAIMGMVIANLGSNWNEIIQMTFLINVGLYVLAAFLLVKFVAKQKV</sequence>
<dbReference type="CDD" id="cd17321">
    <property type="entry name" value="MFS_MMR_MDR_like"/>
    <property type="match status" value="1"/>
</dbReference>
<feature type="transmembrane region" description="Helical" evidence="6">
    <location>
        <begin position="233"/>
        <end position="251"/>
    </location>
</feature>
<comment type="caution">
    <text evidence="8">The sequence shown here is derived from an EMBL/GenBank/DDBJ whole genome shotgun (WGS) entry which is preliminary data.</text>
</comment>
<feature type="transmembrane region" description="Helical" evidence="6">
    <location>
        <begin position="172"/>
        <end position="191"/>
    </location>
</feature>
<feature type="transmembrane region" description="Helical" evidence="6">
    <location>
        <begin position="300"/>
        <end position="323"/>
    </location>
</feature>
<feature type="transmembrane region" description="Helical" evidence="6">
    <location>
        <begin position="52"/>
        <end position="69"/>
    </location>
</feature>
<dbReference type="EMBL" id="JBHTLH010000019">
    <property type="protein sequence ID" value="MFD1125012.1"/>
    <property type="molecule type" value="Genomic_DNA"/>
</dbReference>
<keyword evidence="5 6" id="KW-0472">Membrane</keyword>
<keyword evidence="4 6" id="KW-1133">Transmembrane helix</keyword>
<dbReference type="InterPro" id="IPR036259">
    <property type="entry name" value="MFS_trans_sf"/>
</dbReference>
<feature type="transmembrane region" description="Helical" evidence="6">
    <location>
        <begin position="409"/>
        <end position="426"/>
    </location>
</feature>
<accession>A0ABW3PNK5</accession>
<keyword evidence="3 6" id="KW-0812">Transmembrane</keyword>
<evidence type="ECO:0000256" key="5">
    <source>
        <dbReference type="ARBA" id="ARBA00023136"/>
    </source>
</evidence>
<dbReference type="SUPFAM" id="SSF103473">
    <property type="entry name" value="MFS general substrate transporter"/>
    <property type="match status" value="1"/>
</dbReference>
<keyword evidence="9" id="KW-1185">Reference proteome</keyword>
<feature type="transmembrane region" description="Helical" evidence="6">
    <location>
        <begin position="106"/>
        <end position="128"/>
    </location>
</feature>
<feature type="transmembrane region" description="Helical" evidence="6">
    <location>
        <begin position="432"/>
        <end position="456"/>
    </location>
</feature>
<dbReference type="Pfam" id="PF07690">
    <property type="entry name" value="MFS_1"/>
    <property type="match status" value="1"/>
</dbReference>
<feature type="transmembrane region" description="Helical" evidence="6">
    <location>
        <begin position="140"/>
        <end position="166"/>
    </location>
</feature>
<dbReference type="PANTHER" id="PTHR42718:SF40">
    <property type="entry name" value="METHYLENOMYCIN A RESISTANCE PROTEIN"/>
    <property type="match status" value="1"/>
</dbReference>
<evidence type="ECO:0000256" key="6">
    <source>
        <dbReference type="SAM" id="Phobius"/>
    </source>
</evidence>
<evidence type="ECO:0000256" key="1">
    <source>
        <dbReference type="ARBA" id="ARBA00004651"/>
    </source>
</evidence>
<feature type="domain" description="Major facilitator superfamily (MFS) profile" evidence="7">
    <location>
        <begin position="15"/>
        <end position="459"/>
    </location>
</feature>
<feature type="transmembrane region" description="Helical" evidence="6">
    <location>
        <begin position="271"/>
        <end position="294"/>
    </location>
</feature>
<evidence type="ECO:0000256" key="2">
    <source>
        <dbReference type="ARBA" id="ARBA00022448"/>
    </source>
</evidence>
<feature type="transmembrane region" description="Helical" evidence="6">
    <location>
        <begin position="335"/>
        <end position="357"/>
    </location>
</feature>
<feature type="transmembrane region" description="Helical" evidence="6">
    <location>
        <begin position="203"/>
        <end position="221"/>
    </location>
</feature>
<dbReference type="PANTHER" id="PTHR42718">
    <property type="entry name" value="MAJOR FACILITATOR SUPERFAMILY MULTIDRUG TRANSPORTER MFSC"/>
    <property type="match status" value="1"/>
</dbReference>
<dbReference type="Gene3D" id="1.20.1250.20">
    <property type="entry name" value="MFS general substrate transporter like domains"/>
    <property type="match status" value="1"/>
</dbReference>
<keyword evidence="2" id="KW-0813">Transport</keyword>
<dbReference type="PROSITE" id="PS50850">
    <property type="entry name" value="MFS"/>
    <property type="match status" value="1"/>
</dbReference>
<proteinExistence type="predicted"/>
<comment type="subcellular location">
    <subcellularLocation>
        <location evidence="1">Cell membrane</location>
        <topology evidence="1">Multi-pass membrane protein</topology>
    </subcellularLocation>
</comment>
<reference evidence="9" key="1">
    <citation type="journal article" date="2019" name="Int. J. Syst. Evol. Microbiol.">
        <title>The Global Catalogue of Microorganisms (GCM) 10K type strain sequencing project: providing services to taxonomists for standard genome sequencing and annotation.</title>
        <authorList>
            <consortium name="The Broad Institute Genomics Platform"/>
            <consortium name="The Broad Institute Genome Sequencing Center for Infectious Disease"/>
            <person name="Wu L."/>
            <person name="Ma J."/>
        </authorList>
    </citation>
    <scope>NUCLEOTIDE SEQUENCE [LARGE SCALE GENOMIC DNA]</scope>
    <source>
        <strain evidence="9">CCUG 71848</strain>
    </source>
</reference>
<evidence type="ECO:0000313" key="8">
    <source>
        <dbReference type="EMBL" id="MFD1125012.1"/>
    </source>
</evidence>
<dbReference type="RefSeq" id="WP_121977945.1">
    <property type="nucleotide sequence ID" value="NZ_JBHTLH010000019.1"/>
</dbReference>
<evidence type="ECO:0000313" key="9">
    <source>
        <dbReference type="Proteomes" id="UP001597156"/>
    </source>
</evidence>
<gene>
    <name evidence="8" type="ORF">ACFQ22_06565</name>
</gene>
<dbReference type="Proteomes" id="UP001597156">
    <property type="component" value="Unassembled WGS sequence"/>
</dbReference>